<evidence type="ECO:0000259" key="2">
    <source>
        <dbReference type="Pfam" id="PF00931"/>
    </source>
</evidence>
<gene>
    <name evidence="3" type="ORF">LUZ61_013647</name>
</gene>
<feature type="domain" description="NB-ARC" evidence="2">
    <location>
        <begin position="155"/>
        <end position="288"/>
    </location>
</feature>
<dbReference type="FunFam" id="3.40.50.300:FF:001091">
    <property type="entry name" value="Probable disease resistance protein At1g61300"/>
    <property type="match status" value="1"/>
</dbReference>
<comment type="caution">
    <text evidence="3">The sequence shown here is derived from an EMBL/GenBank/DDBJ whole genome shotgun (WGS) entry which is preliminary data.</text>
</comment>
<dbReference type="InterPro" id="IPR050905">
    <property type="entry name" value="Plant_NBS-LRR"/>
</dbReference>
<dbReference type="Gene3D" id="3.40.50.300">
    <property type="entry name" value="P-loop containing nucleotide triphosphate hydrolases"/>
    <property type="match status" value="1"/>
</dbReference>
<dbReference type="SUPFAM" id="SSF52540">
    <property type="entry name" value="P-loop containing nucleoside triphosphate hydrolases"/>
    <property type="match status" value="1"/>
</dbReference>
<dbReference type="AlphaFoldDB" id="A0AAD5WCI2"/>
<dbReference type="InterPro" id="IPR002182">
    <property type="entry name" value="NB-ARC"/>
</dbReference>
<dbReference type="PANTHER" id="PTHR33463">
    <property type="entry name" value="NB-ARC DOMAIN-CONTAINING PROTEIN-RELATED"/>
    <property type="match status" value="1"/>
</dbReference>
<sequence length="297" mass="33934">MESVKSAITNTIPEFAGTIVEHAFYPFQVDKKIRDLEWATRDLVALKEDVKTSIEIAERQNSSRTKQVVEWLNKVETIEKESEEIQETCRKRRRSFWANYTTSSSAVKKLCEIKNLCDQKTTFEVTMDLPPPLAHEMPVSSSKSSNLESALHDIKDDVYDVIGIWGMGGVGKTHLLKQINNELCRDRAFNMVIFITCSQGCSEEKIQNEIIAKLHLDKNGSMEQKQSKIYNFLRERKFVLLLDDLWSRVDLNKIGIPYPMNAIGTCKRKIVLTTRSTEVCGQMEVKKKNSSGCFKLG</sequence>
<dbReference type="Proteomes" id="UP001210211">
    <property type="component" value="Unassembled WGS sequence"/>
</dbReference>
<proteinExistence type="predicted"/>
<keyword evidence="4" id="KW-1185">Reference proteome</keyword>
<accession>A0AAD5WCI2</accession>
<reference evidence="3 4" key="1">
    <citation type="journal article" date="2022" name="Cell">
        <title>Repeat-based holocentromeres influence genome architecture and karyotype evolution.</title>
        <authorList>
            <person name="Hofstatter P.G."/>
            <person name="Thangavel G."/>
            <person name="Lux T."/>
            <person name="Neumann P."/>
            <person name="Vondrak T."/>
            <person name="Novak P."/>
            <person name="Zhang M."/>
            <person name="Costa L."/>
            <person name="Castellani M."/>
            <person name="Scott A."/>
            <person name="Toegelov H."/>
            <person name="Fuchs J."/>
            <person name="Mata-Sucre Y."/>
            <person name="Dias Y."/>
            <person name="Vanzela A.L.L."/>
            <person name="Huettel B."/>
            <person name="Almeida C.C.S."/>
            <person name="Simkova H."/>
            <person name="Souza G."/>
            <person name="Pedrosa-Harand A."/>
            <person name="Macas J."/>
            <person name="Mayer K.F.X."/>
            <person name="Houben A."/>
            <person name="Marques A."/>
        </authorList>
    </citation>
    <scope>NUCLEOTIDE SEQUENCE [LARGE SCALE GENOMIC DNA]</scope>
    <source>
        <strain evidence="3">RhyTen1mFocal</strain>
    </source>
</reference>
<evidence type="ECO:0000313" key="4">
    <source>
        <dbReference type="Proteomes" id="UP001210211"/>
    </source>
</evidence>
<protein>
    <recommendedName>
        <fullName evidence="2">NB-ARC domain-containing protein</fullName>
    </recommendedName>
</protein>
<keyword evidence="1" id="KW-0611">Plant defense</keyword>
<dbReference type="PRINTS" id="PR00364">
    <property type="entry name" value="DISEASERSIST"/>
</dbReference>
<organism evidence="3 4">
    <name type="scientific">Rhynchospora tenuis</name>
    <dbReference type="NCBI Taxonomy" id="198213"/>
    <lineage>
        <taxon>Eukaryota</taxon>
        <taxon>Viridiplantae</taxon>
        <taxon>Streptophyta</taxon>
        <taxon>Embryophyta</taxon>
        <taxon>Tracheophyta</taxon>
        <taxon>Spermatophyta</taxon>
        <taxon>Magnoliopsida</taxon>
        <taxon>Liliopsida</taxon>
        <taxon>Poales</taxon>
        <taxon>Cyperaceae</taxon>
        <taxon>Cyperoideae</taxon>
        <taxon>Rhynchosporeae</taxon>
        <taxon>Rhynchospora</taxon>
    </lineage>
</organism>
<dbReference type="EMBL" id="JAMRDG010000002">
    <property type="protein sequence ID" value="KAJ3684483.1"/>
    <property type="molecule type" value="Genomic_DNA"/>
</dbReference>
<name>A0AAD5WCI2_9POAL</name>
<dbReference type="PANTHER" id="PTHR33463:SF207">
    <property type="entry name" value="AAA+ ATPASE DOMAIN-CONTAINING PROTEIN"/>
    <property type="match status" value="1"/>
</dbReference>
<dbReference type="GO" id="GO:0043531">
    <property type="term" value="F:ADP binding"/>
    <property type="evidence" value="ECO:0007669"/>
    <property type="project" value="InterPro"/>
</dbReference>
<dbReference type="Pfam" id="PF00931">
    <property type="entry name" value="NB-ARC"/>
    <property type="match status" value="1"/>
</dbReference>
<dbReference type="GO" id="GO:0006952">
    <property type="term" value="P:defense response"/>
    <property type="evidence" value="ECO:0007669"/>
    <property type="project" value="UniProtKB-KW"/>
</dbReference>
<evidence type="ECO:0000313" key="3">
    <source>
        <dbReference type="EMBL" id="KAJ3684483.1"/>
    </source>
</evidence>
<evidence type="ECO:0000256" key="1">
    <source>
        <dbReference type="ARBA" id="ARBA00022821"/>
    </source>
</evidence>
<dbReference type="InterPro" id="IPR027417">
    <property type="entry name" value="P-loop_NTPase"/>
</dbReference>